<keyword evidence="1" id="KW-0812">Transmembrane</keyword>
<feature type="transmembrane region" description="Helical" evidence="1">
    <location>
        <begin position="43"/>
        <end position="64"/>
    </location>
</feature>
<feature type="transmembrane region" description="Helical" evidence="1">
    <location>
        <begin position="70"/>
        <end position="97"/>
    </location>
</feature>
<accession>A0A0E1W8C3</accession>
<keyword evidence="1" id="KW-1133">Transmembrane helix</keyword>
<name>A0A0E1W8C3_BURPE</name>
<feature type="transmembrane region" description="Helical" evidence="1">
    <location>
        <begin position="12"/>
        <end position="31"/>
    </location>
</feature>
<dbReference type="AlphaFoldDB" id="A0A0E1W8C3"/>
<keyword evidence="1" id="KW-0472">Membrane</keyword>
<organism evidence="2">
    <name type="scientific">Burkholderia pseudomallei 1710a</name>
    <dbReference type="NCBI Taxonomy" id="320371"/>
    <lineage>
        <taxon>Bacteria</taxon>
        <taxon>Pseudomonadati</taxon>
        <taxon>Pseudomonadota</taxon>
        <taxon>Betaproteobacteria</taxon>
        <taxon>Burkholderiales</taxon>
        <taxon>Burkholderiaceae</taxon>
        <taxon>Burkholderia</taxon>
        <taxon>pseudomallei group</taxon>
    </lineage>
</organism>
<dbReference type="Proteomes" id="UP000001812">
    <property type="component" value="Chromosome I"/>
</dbReference>
<sequence length="105" mass="11027">MPINSDWVASTGLPAAVYLFCLGYALLRAFGPRHARYPKLMRRYAMACAGAVLCGMLATIGAALRTPAAPVLASFGSTVTFAGIVGVLIGCMGEAAVSFGKRWER</sequence>
<dbReference type="HOGENOM" id="CLU_190497_0_0_4"/>
<dbReference type="EMBL" id="CM000832">
    <property type="protein sequence ID" value="EET09490.1"/>
    <property type="molecule type" value="Genomic_DNA"/>
</dbReference>
<evidence type="ECO:0000313" key="2">
    <source>
        <dbReference type="EMBL" id="EET09490.1"/>
    </source>
</evidence>
<evidence type="ECO:0000256" key="1">
    <source>
        <dbReference type="SAM" id="Phobius"/>
    </source>
</evidence>
<gene>
    <name evidence="2" type="ORF">BURPS1710A_0066</name>
</gene>
<reference evidence="2" key="1">
    <citation type="submission" date="2009-05" db="EMBL/GenBank/DDBJ databases">
        <authorList>
            <person name="Harkins D.M."/>
            <person name="DeShazer D."/>
            <person name="Woods D.E."/>
            <person name="Brinkac L.M."/>
            <person name="Brown K.A."/>
            <person name="Hung G.C."/>
            <person name="Tuanyok A."/>
            <person name="Zhang B."/>
            <person name="Nierman W.C."/>
        </authorList>
    </citation>
    <scope>NUCLEOTIDE SEQUENCE [LARGE SCALE GENOMIC DNA]</scope>
    <source>
        <strain evidence="2">1710a</strain>
    </source>
</reference>
<protein>
    <submittedName>
        <fullName evidence="2">Putative membrane protein</fullName>
    </submittedName>
</protein>
<proteinExistence type="predicted"/>